<protein>
    <submittedName>
        <fullName evidence="1">Uncharacterized protein</fullName>
    </submittedName>
</protein>
<reference evidence="1 2" key="1">
    <citation type="submission" date="2014-06" db="EMBL/GenBank/DDBJ databases">
        <title>Evolutionary Origins and Diversification of the Mycorrhizal Mutualists.</title>
        <authorList>
            <consortium name="DOE Joint Genome Institute"/>
            <consortium name="Mycorrhizal Genomics Consortium"/>
            <person name="Kohler A."/>
            <person name="Kuo A."/>
            <person name="Nagy L.G."/>
            <person name="Floudas D."/>
            <person name="Copeland A."/>
            <person name="Barry K.W."/>
            <person name="Cichocki N."/>
            <person name="Veneault-Fourrey C."/>
            <person name="LaButti K."/>
            <person name="Lindquist E.A."/>
            <person name="Lipzen A."/>
            <person name="Lundell T."/>
            <person name="Morin E."/>
            <person name="Murat C."/>
            <person name="Riley R."/>
            <person name="Ohm R."/>
            <person name="Sun H."/>
            <person name="Tunlid A."/>
            <person name="Henrissat B."/>
            <person name="Grigoriev I.V."/>
            <person name="Hibbett D.S."/>
            <person name="Martin F."/>
        </authorList>
    </citation>
    <scope>NUCLEOTIDE SEQUENCE [LARGE SCALE GENOMIC DNA]</scope>
    <source>
        <strain evidence="1 2">SS14</strain>
    </source>
</reference>
<name>A0A0C9U8H8_SPHS4</name>
<dbReference type="Proteomes" id="UP000054279">
    <property type="component" value="Unassembled WGS sequence"/>
</dbReference>
<dbReference type="EMBL" id="KN837255">
    <property type="protein sequence ID" value="KIJ30759.1"/>
    <property type="molecule type" value="Genomic_DNA"/>
</dbReference>
<dbReference type="AlphaFoldDB" id="A0A0C9U8H8"/>
<evidence type="ECO:0000313" key="2">
    <source>
        <dbReference type="Proteomes" id="UP000054279"/>
    </source>
</evidence>
<organism evidence="1 2">
    <name type="scientific">Sphaerobolus stellatus (strain SS14)</name>
    <dbReference type="NCBI Taxonomy" id="990650"/>
    <lineage>
        <taxon>Eukaryota</taxon>
        <taxon>Fungi</taxon>
        <taxon>Dikarya</taxon>
        <taxon>Basidiomycota</taxon>
        <taxon>Agaricomycotina</taxon>
        <taxon>Agaricomycetes</taxon>
        <taxon>Phallomycetidae</taxon>
        <taxon>Geastrales</taxon>
        <taxon>Sphaerobolaceae</taxon>
        <taxon>Sphaerobolus</taxon>
    </lineage>
</organism>
<accession>A0A0C9U8H8</accession>
<sequence length="355" mass="39954">MASSLSPDPNTWMDNTGSAKIEQRRFTAGENYNIRSPDSSHSLMGRLESMREISAATTDSRAGATMDKTEARGTDLDELKRRNQEMNAQIIQLLIGAEGSGVSNTAQEVLTSYTDVYHQNSTAAFTDSTLVDEIPNLPVWDKNLTKFEMDQKIEKTICAIRQKLRNIGLDLHPTTGDSSLALESMAGGNDDISDNGRAAKPNWQVEYEKAQEEELYEEDLEGDKVSAGRITTEDDDFVILQQGLYAPEKENRRPRIRLSAILEERIVDMDICNELFELFYEKVIIFFSTCDPAVHTVDNVLRASSFLFTTICAVASRYYDKRPELYPRLIKAVQDASGRVVPKMSQKSKTDYNPY</sequence>
<gene>
    <name evidence="1" type="ORF">M422DRAFT_783920</name>
</gene>
<keyword evidence="2" id="KW-1185">Reference proteome</keyword>
<proteinExistence type="predicted"/>
<dbReference type="HOGENOM" id="CLU_781126_0_0_1"/>
<evidence type="ECO:0000313" key="1">
    <source>
        <dbReference type="EMBL" id="KIJ30759.1"/>
    </source>
</evidence>